<dbReference type="EMBL" id="LXQA011361779">
    <property type="protein sequence ID" value="MCI94628.1"/>
    <property type="molecule type" value="Genomic_DNA"/>
</dbReference>
<evidence type="ECO:0000313" key="2">
    <source>
        <dbReference type="Proteomes" id="UP000265520"/>
    </source>
</evidence>
<keyword evidence="2" id="KW-1185">Reference proteome</keyword>
<evidence type="ECO:0000313" key="1">
    <source>
        <dbReference type="EMBL" id="MCI94628.1"/>
    </source>
</evidence>
<dbReference type="AlphaFoldDB" id="A0A392W1W9"/>
<protein>
    <submittedName>
        <fullName evidence="1">Uncharacterized protein</fullName>
    </submittedName>
</protein>
<proteinExistence type="predicted"/>
<reference evidence="1 2" key="1">
    <citation type="journal article" date="2018" name="Front. Plant Sci.">
        <title>Red Clover (Trifolium pratense) and Zigzag Clover (T. medium) - A Picture of Genomic Similarities and Differences.</title>
        <authorList>
            <person name="Dluhosova J."/>
            <person name="Istvanek J."/>
            <person name="Nedelnik J."/>
            <person name="Repkova J."/>
        </authorList>
    </citation>
    <scope>NUCLEOTIDE SEQUENCE [LARGE SCALE GENOMIC DNA]</scope>
    <source>
        <strain evidence="2">cv. 10/8</strain>
        <tissue evidence="1">Leaf</tissue>
    </source>
</reference>
<organism evidence="1 2">
    <name type="scientific">Trifolium medium</name>
    <dbReference type="NCBI Taxonomy" id="97028"/>
    <lineage>
        <taxon>Eukaryota</taxon>
        <taxon>Viridiplantae</taxon>
        <taxon>Streptophyta</taxon>
        <taxon>Embryophyta</taxon>
        <taxon>Tracheophyta</taxon>
        <taxon>Spermatophyta</taxon>
        <taxon>Magnoliopsida</taxon>
        <taxon>eudicotyledons</taxon>
        <taxon>Gunneridae</taxon>
        <taxon>Pentapetalae</taxon>
        <taxon>rosids</taxon>
        <taxon>fabids</taxon>
        <taxon>Fabales</taxon>
        <taxon>Fabaceae</taxon>
        <taxon>Papilionoideae</taxon>
        <taxon>50 kb inversion clade</taxon>
        <taxon>NPAAA clade</taxon>
        <taxon>Hologalegina</taxon>
        <taxon>IRL clade</taxon>
        <taxon>Trifolieae</taxon>
        <taxon>Trifolium</taxon>
    </lineage>
</organism>
<comment type="caution">
    <text evidence="1">The sequence shown here is derived from an EMBL/GenBank/DDBJ whole genome shotgun (WGS) entry which is preliminary data.</text>
</comment>
<name>A0A392W1W9_9FABA</name>
<dbReference type="Proteomes" id="UP000265520">
    <property type="component" value="Unassembled WGS sequence"/>
</dbReference>
<sequence length="56" mass="6030">MRLMKDEGVIITGDDIAKVSPVKKKRIVKVKQEIVAEEDNTATETVVTGTEGASEA</sequence>
<feature type="non-terminal residue" evidence="1">
    <location>
        <position position="56"/>
    </location>
</feature>
<accession>A0A392W1W9</accession>